<accession>A0A0L9TNU7</accession>
<protein>
    <submittedName>
        <fullName evidence="1">Uncharacterized protein</fullName>
    </submittedName>
</protein>
<name>A0A0L9TNU7_PHAAN</name>
<dbReference type="EMBL" id="CM003371">
    <property type="protein sequence ID" value="KOM32122.1"/>
    <property type="molecule type" value="Genomic_DNA"/>
</dbReference>
<proteinExistence type="predicted"/>
<evidence type="ECO:0000313" key="1">
    <source>
        <dbReference type="EMBL" id="KOM32122.1"/>
    </source>
</evidence>
<reference evidence="2" key="1">
    <citation type="journal article" date="2015" name="Proc. Natl. Acad. Sci. U.S.A.">
        <title>Genome sequencing of adzuki bean (Vigna angularis) provides insight into high starch and low fat accumulation and domestication.</title>
        <authorList>
            <person name="Yang K."/>
            <person name="Tian Z."/>
            <person name="Chen C."/>
            <person name="Luo L."/>
            <person name="Zhao B."/>
            <person name="Wang Z."/>
            <person name="Yu L."/>
            <person name="Li Y."/>
            <person name="Sun Y."/>
            <person name="Li W."/>
            <person name="Chen Y."/>
            <person name="Li Y."/>
            <person name="Zhang Y."/>
            <person name="Ai D."/>
            <person name="Zhao J."/>
            <person name="Shang C."/>
            <person name="Ma Y."/>
            <person name="Wu B."/>
            <person name="Wang M."/>
            <person name="Gao L."/>
            <person name="Sun D."/>
            <person name="Zhang P."/>
            <person name="Guo F."/>
            <person name="Wang W."/>
            <person name="Li Y."/>
            <person name="Wang J."/>
            <person name="Varshney R.K."/>
            <person name="Wang J."/>
            <person name="Ling H.Q."/>
            <person name="Wan P."/>
        </authorList>
    </citation>
    <scope>NUCLEOTIDE SEQUENCE</scope>
    <source>
        <strain evidence="2">cv. Jingnong 6</strain>
    </source>
</reference>
<gene>
    <name evidence="1" type="ORF">LR48_Vigan01g167800</name>
</gene>
<evidence type="ECO:0000313" key="2">
    <source>
        <dbReference type="Proteomes" id="UP000053144"/>
    </source>
</evidence>
<sequence>MRKVNYMGGSGKVMEEMVRTERVLRVELGRNVRRKREGERVGGFSLGSDSVVAMETGIEVDILRLQRREKEFTFLYGQEEIVLNGWDEMIVYNHQTFILFKL</sequence>
<dbReference type="AlphaFoldDB" id="A0A0L9TNU7"/>
<organism evidence="1 2">
    <name type="scientific">Phaseolus angularis</name>
    <name type="common">Azuki bean</name>
    <name type="synonym">Vigna angularis</name>
    <dbReference type="NCBI Taxonomy" id="3914"/>
    <lineage>
        <taxon>Eukaryota</taxon>
        <taxon>Viridiplantae</taxon>
        <taxon>Streptophyta</taxon>
        <taxon>Embryophyta</taxon>
        <taxon>Tracheophyta</taxon>
        <taxon>Spermatophyta</taxon>
        <taxon>Magnoliopsida</taxon>
        <taxon>eudicotyledons</taxon>
        <taxon>Gunneridae</taxon>
        <taxon>Pentapetalae</taxon>
        <taxon>rosids</taxon>
        <taxon>fabids</taxon>
        <taxon>Fabales</taxon>
        <taxon>Fabaceae</taxon>
        <taxon>Papilionoideae</taxon>
        <taxon>50 kb inversion clade</taxon>
        <taxon>NPAAA clade</taxon>
        <taxon>indigoferoid/millettioid clade</taxon>
        <taxon>Phaseoleae</taxon>
        <taxon>Vigna</taxon>
    </lineage>
</organism>
<dbReference type="Gramene" id="KOM32122">
    <property type="protein sequence ID" value="KOM32122"/>
    <property type="gene ID" value="LR48_Vigan01g167800"/>
</dbReference>
<dbReference type="Proteomes" id="UP000053144">
    <property type="component" value="Chromosome 1"/>
</dbReference>